<proteinExistence type="predicted"/>
<evidence type="ECO:0000313" key="4">
    <source>
        <dbReference type="Proteomes" id="UP001220662"/>
    </source>
</evidence>
<dbReference type="PANTHER" id="PTHR34075">
    <property type="entry name" value="BLR3430 PROTEIN"/>
    <property type="match status" value="1"/>
</dbReference>
<dbReference type="AlphaFoldDB" id="A0AAW6P888"/>
<sequence length="144" mass="16150">MSDIAKSPPDELFELATDAWTEPFWAAAREHRLVMPRCTDCGKAREIGSPFCHHCQSQGIEWVQISGRAQVYSYTVVRFPLIEAMKDAVPYVPAVIQLEEFPDNKLISNLVGMPLADIAIGMPVEVRWHDRADGVTVPRFGLPQ</sequence>
<name>A0AAW6P888_9PSED</name>
<dbReference type="InterPro" id="IPR012340">
    <property type="entry name" value="NA-bd_OB-fold"/>
</dbReference>
<dbReference type="EMBL" id="JARJLR010000246">
    <property type="protein sequence ID" value="MDF3842974.1"/>
    <property type="molecule type" value="Genomic_DNA"/>
</dbReference>
<dbReference type="Proteomes" id="UP001220662">
    <property type="component" value="Unassembled WGS sequence"/>
</dbReference>
<feature type="domain" description="ChsH2 C-terminal OB-fold" evidence="1">
    <location>
        <begin position="62"/>
        <end position="129"/>
    </location>
</feature>
<dbReference type="RefSeq" id="WP_276214829.1">
    <property type="nucleotide sequence ID" value="NZ_JARJLR010000246.1"/>
</dbReference>
<accession>A0AAW6P888</accession>
<evidence type="ECO:0000313" key="3">
    <source>
        <dbReference type="EMBL" id="MDF3842974.1"/>
    </source>
</evidence>
<dbReference type="PANTHER" id="PTHR34075:SF5">
    <property type="entry name" value="BLR3430 PROTEIN"/>
    <property type="match status" value="1"/>
</dbReference>
<dbReference type="Pfam" id="PF12172">
    <property type="entry name" value="zf-ChsH2"/>
    <property type="match status" value="1"/>
</dbReference>
<organism evidence="3 4">
    <name type="scientific">Pseudomonas citronellolis</name>
    <dbReference type="NCBI Taxonomy" id="53408"/>
    <lineage>
        <taxon>Bacteria</taxon>
        <taxon>Pseudomonadati</taxon>
        <taxon>Pseudomonadota</taxon>
        <taxon>Gammaproteobacteria</taxon>
        <taxon>Pseudomonadales</taxon>
        <taxon>Pseudomonadaceae</taxon>
        <taxon>Pseudomonas</taxon>
    </lineage>
</organism>
<comment type="caution">
    <text evidence="3">The sequence shown here is derived from an EMBL/GenBank/DDBJ whole genome shotgun (WGS) entry which is preliminary data.</text>
</comment>
<dbReference type="Pfam" id="PF01796">
    <property type="entry name" value="OB_ChsH2_C"/>
    <property type="match status" value="1"/>
</dbReference>
<dbReference type="Gene3D" id="6.10.30.10">
    <property type="match status" value="1"/>
</dbReference>
<feature type="domain" description="ChsH2 rubredoxin-like zinc ribbon" evidence="2">
    <location>
        <begin position="25"/>
        <end position="60"/>
    </location>
</feature>
<gene>
    <name evidence="3" type="ORF">P3W55_14780</name>
</gene>
<evidence type="ECO:0000259" key="1">
    <source>
        <dbReference type="Pfam" id="PF01796"/>
    </source>
</evidence>
<dbReference type="InterPro" id="IPR002878">
    <property type="entry name" value="ChsH2_C"/>
</dbReference>
<evidence type="ECO:0000259" key="2">
    <source>
        <dbReference type="Pfam" id="PF12172"/>
    </source>
</evidence>
<protein>
    <submittedName>
        <fullName evidence="3">OB-fold domain-containing protein</fullName>
    </submittedName>
</protein>
<dbReference type="InterPro" id="IPR052513">
    <property type="entry name" value="Thioester_dehydratase-like"/>
</dbReference>
<dbReference type="SUPFAM" id="SSF50249">
    <property type="entry name" value="Nucleic acid-binding proteins"/>
    <property type="match status" value="1"/>
</dbReference>
<reference evidence="3" key="1">
    <citation type="submission" date="2023-03" db="EMBL/GenBank/DDBJ databases">
        <title>Draft assemblies of triclosan tolerant bacteria isolated from returned activated sludge.</title>
        <authorList>
            <person name="Van Hamelsveld S."/>
        </authorList>
    </citation>
    <scope>NUCLEOTIDE SEQUENCE</scope>
    <source>
        <strain evidence="3">GW210015_S63</strain>
    </source>
</reference>
<dbReference type="InterPro" id="IPR022002">
    <property type="entry name" value="ChsH2_Znr"/>
</dbReference>